<proteinExistence type="predicted"/>
<dbReference type="RefSeq" id="WP_009501798.1">
    <property type="nucleotide sequence ID" value="NZ_ANIN01000002.1"/>
</dbReference>
<evidence type="ECO:0000256" key="3">
    <source>
        <dbReference type="ARBA" id="ARBA00022692"/>
    </source>
</evidence>
<feature type="region of interest" description="Disordered" evidence="6">
    <location>
        <begin position="69"/>
        <end position="119"/>
    </location>
</feature>
<comment type="caution">
    <text evidence="10">The sequence shown here is derived from an EMBL/GenBank/DDBJ whole genome shotgun (WGS) entry which is preliminary data.</text>
</comment>
<dbReference type="InterPro" id="IPR025640">
    <property type="entry name" value="GYF_2"/>
</dbReference>
<feature type="domain" description="GYF" evidence="9">
    <location>
        <begin position="4"/>
        <end position="47"/>
    </location>
</feature>
<feature type="domain" description="RDD" evidence="8">
    <location>
        <begin position="133"/>
        <end position="290"/>
    </location>
</feature>
<keyword evidence="3 7" id="KW-0812">Transmembrane</keyword>
<evidence type="ECO:0000256" key="4">
    <source>
        <dbReference type="ARBA" id="ARBA00022989"/>
    </source>
</evidence>
<evidence type="ECO:0000256" key="1">
    <source>
        <dbReference type="ARBA" id="ARBA00004651"/>
    </source>
</evidence>
<evidence type="ECO:0000259" key="9">
    <source>
        <dbReference type="Pfam" id="PF14237"/>
    </source>
</evidence>
<dbReference type="PANTHER" id="PTHR36115">
    <property type="entry name" value="PROLINE-RICH ANTIGEN HOMOLOG-RELATED"/>
    <property type="match status" value="1"/>
</dbReference>
<evidence type="ECO:0000256" key="7">
    <source>
        <dbReference type="SAM" id="Phobius"/>
    </source>
</evidence>
<dbReference type="PANTHER" id="PTHR36115:SF6">
    <property type="entry name" value="PROLINE-RICH ANTIGEN HOMOLOG"/>
    <property type="match status" value="1"/>
</dbReference>
<dbReference type="PATRIC" id="fig|1230338.3.peg.1450"/>
<evidence type="ECO:0000256" key="6">
    <source>
        <dbReference type="SAM" id="MobiDB-lite"/>
    </source>
</evidence>
<dbReference type="Pfam" id="PF06271">
    <property type="entry name" value="RDD"/>
    <property type="match status" value="1"/>
</dbReference>
<keyword evidence="2" id="KW-1003">Cell membrane</keyword>
<feature type="transmembrane region" description="Helical" evidence="7">
    <location>
        <begin position="140"/>
        <end position="162"/>
    </location>
</feature>
<dbReference type="OrthoDB" id="8612316at2"/>
<evidence type="ECO:0000313" key="11">
    <source>
        <dbReference type="Proteomes" id="UP000023795"/>
    </source>
</evidence>
<name>L2F717_9GAMM</name>
<keyword evidence="4 7" id="KW-1133">Transmembrane helix</keyword>
<accession>L2F717</accession>
<dbReference type="InterPro" id="IPR010432">
    <property type="entry name" value="RDD"/>
</dbReference>
<dbReference type="EMBL" id="ANIN01000002">
    <property type="protein sequence ID" value="ELA08248.1"/>
    <property type="molecule type" value="Genomic_DNA"/>
</dbReference>
<evidence type="ECO:0000256" key="2">
    <source>
        <dbReference type="ARBA" id="ARBA00022475"/>
    </source>
</evidence>
<keyword evidence="5 7" id="KW-0472">Membrane</keyword>
<evidence type="ECO:0000259" key="8">
    <source>
        <dbReference type="Pfam" id="PF06271"/>
    </source>
</evidence>
<comment type="subcellular location">
    <subcellularLocation>
        <location evidence="1">Cell membrane</location>
        <topology evidence="1">Multi-pass membrane protein</topology>
    </subcellularLocation>
</comment>
<dbReference type="Pfam" id="PF14237">
    <property type="entry name" value="GYF_2"/>
    <property type="match status" value="1"/>
</dbReference>
<sequence>MQIYLARNNIQAGPYTLEQFNQILATDQLLPTDLMWHDGMTTWQSVATTLQGQTHYTPLDNEESHIINNRPTANEANPNKKPQDSVWDKYNANNPHKNHEKTQTSKQTPRLFGKSDRSNRGMDIAHGNKQLVLASVGSRILAKLIDVGVLILAALPLTIAIINSPMFEKLKKIAESGATQLTSAQQSELLATVPHHILVLTNVLVWGILFLQMLLLTKRGQTLGKIAMGIRVLDLKSNAMPSFLNLIVLRGIFPLVVYLMSPVGFVFLLVDFIAIFMNNNRQSLHDKLAKTYVVVADDTQTNPLKLNPSK</sequence>
<dbReference type="eggNOG" id="COG1714">
    <property type="taxonomic scope" value="Bacteria"/>
</dbReference>
<keyword evidence="11" id="KW-1185">Reference proteome</keyword>
<dbReference type="Proteomes" id="UP000023795">
    <property type="component" value="Unassembled WGS sequence"/>
</dbReference>
<feature type="transmembrane region" description="Helical" evidence="7">
    <location>
        <begin position="259"/>
        <end position="277"/>
    </location>
</feature>
<organism evidence="10 11">
    <name type="scientific">Moraxella macacae 0408225</name>
    <dbReference type="NCBI Taxonomy" id="1230338"/>
    <lineage>
        <taxon>Bacteria</taxon>
        <taxon>Pseudomonadati</taxon>
        <taxon>Pseudomonadota</taxon>
        <taxon>Gammaproteobacteria</taxon>
        <taxon>Moraxellales</taxon>
        <taxon>Moraxellaceae</taxon>
        <taxon>Moraxella</taxon>
    </lineage>
</organism>
<reference evidence="10 11" key="1">
    <citation type="journal article" date="2013" name="Genome Announc.">
        <title>Genome Sequence of Moraxella macacae 0408225, a Novel Bacterial Species Isolated from a Cynomolgus Macaque with Epistaxis.</title>
        <authorList>
            <person name="Ladner J.T."/>
            <person name="Whitehouse C.A."/>
            <person name="Koroleva G.I."/>
            <person name="Palacios G.F."/>
        </authorList>
    </citation>
    <scope>NUCLEOTIDE SEQUENCE [LARGE SCALE GENOMIC DNA]</scope>
    <source>
        <strain evidence="10 11">0408225</strain>
    </source>
</reference>
<evidence type="ECO:0000313" key="10">
    <source>
        <dbReference type="EMBL" id="ELA08248.1"/>
    </source>
</evidence>
<protein>
    <submittedName>
        <fullName evidence="10">RDD domain-containing protein</fullName>
    </submittedName>
</protein>
<dbReference type="InterPro" id="IPR051791">
    <property type="entry name" value="Pra-immunoreactive"/>
</dbReference>
<dbReference type="GO" id="GO:0005886">
    <property type="term" value="C:plasma membrane"/>
    <property type="evidence" value="ECO:0007669"/>
    <property type="project" value="UniProtKB-SubCell"/>
</dbReference>
<dbReference type="AlphaFoldDB" id="L2F717"/>
<feature type="transmembrane region" description="Helical" evidence="7">
    <location>
        <begin position="197"/>
        <end position="216"/>
    </location>
</feature>
<evidence type="ECO:0000256" key="5">
    <source>
        <dbReference type="ARBA" id="ARBA00023136"/>
    </source>
</evidence>
<gene>
    <name evidence="10" type="ORF">MOMA_06791</name>
</gene>
<dbReference type="STRING" id="1230338.MOMA_06791"/>